<dbReference type="InterPro" id="IPR002298">
    <property type="entry name" value="DNA_polymerase_A"/>
</dbReference>
<dbReference type="GO" id="GO:0006261">
    <property type="term" value="P:DNA-templated DNA replication"/>
    <property type="evidence" value="ECO:0007669"/>
    <property type="project" value="InterPro"/>
</dbReference>
<feature type="non-terminal residue" evidence="3">
    <location>
        <position position="248"/>
    </location>
</feature>
<dbReference type="SMART" id="SM00482">
    <property type="entry name" value="POLAc"/>
    <property type="match status" value="1"/>
</dbReference>
<dbReference type="Gene3D" id="3.30.70.370">
    <property type="match status" value="1"/>
</dbReference>
<protein>
    <recommendedName>
        <fullName evidence="2">DNA-directed DNA polymerase family A palm domain-containing protein</fullName>
    </recommendedName>
</protein>
<dbReference type="PANTHER" id="PTHR10133:SF27">
    <property type="entry name" value="DNA POLYMERASE NU"/>
    <property type="match status" value="1"/>
</dbReference>
<dbReference type="EMBL" id="BARS01044837">
    <property type="protein sequence ID" value="GAG40217.1"/>
    <property type="molecule type" value="Genomic_DNA"/>
</dbReference>
<dbReference type="GO" id="GO:0003677">
    <property type="term" value="F:DNA binding"/>
    <property type="evidence" value="ECO:0007669"/>
    <property type="project" value="InterPro"/>
</dbReference>
<organism evidence="3">
    <name type="scientific">marine sediment metagenome</name>
    <dbReference type="NCBI Taxonomy" id="412755"/>
    <lineage>
        <taxon>unclassified sequences</taxon>
        <taxon>metagenomes</taxon>
        <taxon>ecological metagenomes</taxon>
    </lineage>
</organism>
<keyword evidence="1" id="KW-0235">DNA replication</keyword>
<reference evidence="3" key="1">
    <citation type="journal article" date="2014" name="Front. Microbiol.">
        <title>High frequency of phylogenetically diverse reductive dehalogenase-homologous genes in deep subseafloor sedimentary metagenomes.</title>
        <authorList>
            <person name="Kawai M."/>
            <person name="Futagami T."/>
            <person name="Toyoda A."/>
            <person name="Takaki Y."/>
            <person name="Nishi S."/>
            <person name="Hori S."/>
            <person name="Arai W."/>
            <person name="Tsubouchi T."/>
            <person name="Morono Y."/>
            <person name="Uchiyama I."/>
            <person name="Ito T."/>
            <person name="Fujiyama A."/>
            <person name="Inagaki F."/>
            <person name="Takami H."/>
        </authorList>
    </citation>
    <scope>NUCLEOTIDE SEQUENCE</scope>
    <source>
        <strain evidence="3">Expedition CK06-06</strain>
    </source>
</reference>
<evidence type="ECO:0000259" key="2">
    <source>
        <dbReference type="SMART" id="SM00482"/>
    </source>
</evidence>
<name>X0XYE9_9ZZZZ</name>
<dbReference type="GO" id="GO:0006302">
    <property type="term" value="P:double-strand break repair"/>
    <property type="evidence" value="ECO:0007669"/>
    <property type="project" value="TreeGrafter"/>
</dbReference>
<dbReference type="InterPro" id="IPR043502">
    <property type="entry name" value="DNA/RNA_pol_sf"/>
</dbReference>
<dbReference type="Pfam" id="PF00476">
    <property type="entry name" value="DNA_pol_A"/>
    <property type="match status" value="1"/>
</dbReference>
<accession>X0XYE9</accession>
<sequence length="248" mass="27526">METELSRQADVLRGRVAAAAGVQFNPDSPKQLADVLFSRMGLPVLKKVKTGPSTDSSVLEQLATEHELPGLVLDYRKLTKLLSTYVKALGKYIHPGTGRVHTSFHQAGTSTGRLSSSGPNLQNIPIRTEEGRQIRSAFVAAEGCMLVSADYSQVELRMLAHLSRDDTLVAAFRADRDIHRIVAAEVFGVDADDVTPEQRGRAKTVNFGIIYGQTAHGLSRTLRIPRREAAEFIKKYRRRFPRIEEFLQ</sequence>
<dbReference type="GO" id="GO:0003887">
    <property type="term" value="F:DNA-directed DNA polymerase activity"/>
    <property type="evidence" value="ECO:0007669"/>
    <property type="project" value="InterPro"/>
</dbReference>
<evidence type="ECO:0000256" key="1">
    <source>
        <dbReference type="ARBA" id="ARBA00022705"/>
    </source>
</evidence>
<dbReference type="Gene3D" id="1.10.150.20">
    <property type="entry name" value="5' to 3' exonuclease, C-terminal subdomain"/>
    <property type="match status" value="1"/>
</dbReference>
<dbReference type="Gene3D" id="1.20.1060.10">
    <property type="entry name" value="Taq DNA Polymerase, Chain T, domain 4"/>
    <property type="match status" value="1"/>
</dbReference>
<gene>
    <name evidence="3" type="ORF">S01H1_67669</name>
</gene>
<dbReference type="PRINTS" id="PR00868">
    <property type="entry name" value="DNAPOLI"/>
</dbReference>
<proteinExistence type="predicted"/>
<comment type="caution">
    <text evidence="3">The sequence shown here is derived from an EMBL/GenBank/DDBJ whole genome shotgun (WGS) entry which is preliminary data.</text>
</comment>
<evidence type="ECO:0000313" key="3">
    <source>
        <dbReference type="EMBL" id="GAG40217.1"/>
    </source>
</evidence>
<feature type="domain" description="DNA-directed DNA polymerase family A palm" evidence="2">
    <location>
        <begin position="131"/>
        <end position="248"/>
    </location>
</feature>
<dbReference type="InterPro" id="IPR001098">
    <property type="entry name" value="DNA-dir_DNA_pol_A_palm_dom"/>
</dbReference>
<dbReference type="SUPFAM" id="SSF56672">
    <property type="entry name" value="DNA/RNA polymerases"/>
    <property type="match status" value="1"/>
</dbReference>
<dbReference type="AlphaFoldDB" id="X0XYE9"/>
<dbReference type="PANTHER" id="PTHR10133">
    <property type="entry name" value="DNA POLYMERASE I"/>
    <property type="match status" value="1"/>
</dbReference>